<dbReference type="VEuPathDB" id="TrichDB:TVAG_135870"/>
<dbReference type="OrthoDB" id="10609736at2759"/>
<evidence type="ECO:0000313" key="1">
    <source>
        <dbReference type="EMBL" id="EAY19456.1"/>
    </source>
</evidence>
<reference evidence="1" key="2">
    <citation type="journal article" date="2007" name="Science">
        <title>Draft genome sequence of the sexually transmitted pathogen Trichomonas vaginalis.</title>
        <authorList>
            <person name="Carlton J.M."/>
            <person name="Hirt R.P."/>
            <person name="Silva J.C."/>
            <person name="Delcher A.L."/>
            <person name="Schatz M."/>
            <person name="Zhao Q."/>
            <person name="Wortman J.R."/>
            <person name="Bidwell S.L."/>
            <person name="Alsmark U.C.M."/>
            <person name="Besteiro S."/>
            <person name="Sicheritz-Ponten T."/>
            <person name="Noel C.J."/>
            <person name="Dacks J.B."/>
            <person name="Foster P.G."/>
            <person name="Simillion C."/>
            <person name="Van de Peer Y."/>
            <person name="Miranda-Saavedra D."/>
            <person name="Barton G.J."/>
            <person name="Westrop G.D."/>
            <person name="Mueller S."/>
            <person name="Dessi D."/>
            <person name="Fiori P.L."/>
            <person name="Ren Q."/>
            <person name="Paulsen I."/>
            <person name="Zhang H."/>
            <person name="Bastida-Corcuera F.D."/>
            <person name="Simoes-Barbosa A."/>
            <person name="Brown M.T."/>
            <person name="Hayes R.D."/>
            <person name="Mukherjee M."/>
            <person name="Okumura C.Y."/>
            <person name="Schneider R."/>
            <person name="Smith A.J."/>
            <person name="Vanacova S."/>
            <person name="Villalvazo M."/>
            <person name="Haas B.J."/>
            <person name="Pertea M."/>
            <person name="Feldblyum T.V."/>
            <person name="Utterback T.R."/>
            <person name="Shu C.L."/>
            <person name="Osoegawa K."/>
            <person name="de Jong P.J."/>
            <person name="Hrdy I."/>
            <person name="Horvathova L."/>
            <person name="Zubacova Z."/>
            <person name="Dolezal P."/>
            <person name="Malik S.B."/>
            <person name="Logsdon J.M. Jr."/>
            <person name="Henze K."/>
            <person name="Gupta A."/>
            <person name="Wang C.C."/>
            <person name="Dunne R.L."/>
            <person name="Upcroft J.A."/>
            <person name="Upcroft P."/>
            <person name="White O."/>
            <person name="Salzberg S.L."/>
            <person name="Tang P."/>
            <person name="Chiu C.-H."/>
            <person name="Lee Y.-S."/>
            <person name="Embley T.M."/>
            <person name="Coombs G.H."/>
            <person name="Mottram J.C."/>
            <person name="Tachezy J."/>
            <person name="Fraser-Liggett C.M."/>
            <person name="Johnson P.J."/>
        </authorList>
    </citation>
    <scope>NUCLEOTIDE SEQUENCE [LARGE SCALE GENOMIC DNA]</scope>
    <source>
        <strain evidence="1">G3</strain>
    </source>
</reference>
<sequence>MENNKSVLRRTTVKKLIHSATHDELPEPISRFFQSLLAYPDAIEQTFEEIKSITSTKFITCILEIVYLSLNDPNNTFSEEFKVNIVKSLLQCVETHFPSSYTKSETSTFLFLLTVSKILCIYPKITMTNLPETQSNPNVTALILIFISHSKDIDPSPYMSLISNKLGNNLVSYASYYVIEYFSSMTEGPSIKNIISSFKSISDDAIIPHLSSPMIEALIRRLDATNVKEITTLLSYLPKKLRKDPSGTIKLSKLIEQAYEFPDAPTIFKPYFEEILNLCLITVKSTDIKPEEEIKDIMTVIRKEIADSFMLLIQKFNFNPFESFFASKAVNHQLNVLLMMAYIVKFAPEGFVQENYLDIFTGIVSTNKKSDVLSLLVHICYYFVQKFQSKKALKTIILALDHDSEVASQYLVSKDLSFDFLFDDLASMFKPDSSPQIYLKTITLVLKAHLPESPQLYVSERCDIPESDSNFDLIPRADTAYGSEQEQAPEATPTSNTILFCSVLTALEKNVALFDLLPLTASAISPSFSQALVAKFPSPKNTQNFAAVMNKRRFQLDSLAAYGTALQSLDKTTINALAQTFLMLRPDESMLYLAITLQMVPKVVAESCLKKTLHFAPDYPEICGKMIALVSYAHPSVAMNFINTMINDAYSKRRFAFFRSSVLDDKMVIVVLKTLGSCSTFIESESFNNDFLSFTTNFLNKYLSVPQPSQAVNSAALFAIRKLGQRLFLYQQENTENLFAFKDFLVQYVCTYYLDVGDSMLSNNTVNNEVEIIINILSALAAMMPIRPIRISDKHLKVIELTAVLLQVIDVDKFNPILKATNSFLCTCVDCQPTLSLFTIAIKPLFPALLMHSEWKQISMLLSSVCSKWEKVSLAESSETLNTAITTICTLISYTLPLVLSEEAGKSASEVVSSLISLSSAARNQILGLPKSIRPACGDTTGLEGDELMIAVCSLVSKSFLTAQVFDIVNSLIDLLGNTKVLTCHYLGLAVSVEQLLKLRGREEFRFDNQIVGGLCKAAAGKDEKITEVFMRILSMLFKSRLVSVLTSFMENSSSLSDQFIENIFKEISEIDDGITKLTEEISRTLSCESPSTETLSFCNRSLGILNSSKHDIPDDVFSRLVISCLKRPKSFQILSGEDYEKFVLQIPKDHPSSLQTIANEKISMDAALCLTFANSDDKTCSEFLKQSLEILTKSANKITKQHFTLLQNIFKNRSPNAYESISQSISDFLVNYLSDESAFDVIMSYLENTTKKDDFWVSLAKKERESITHTMPISIKIFKISSPNAEAIAPLLARSAVLKSPESDDFIKIAANSLKVKEGKTSFETAVNIMKCEEMSSYRKEVLEGLTRFIRANDHADIASSAVTSLCQSITDENAFAIEAVIETLPSALAGDNDSEVNAIIRLLSN</sequence>
<accession>A2DJ69</accession>
<reference evidence="1" key="1">
    <citation type="submission" date="2006-10" db="EMBL/GenBank/DDBJ databases">
        <authorList>
            <person name="Amadeo P."/>
            <person name="Zhao Q."/>
            <person name="Wortman J."/>
            <person name="Fraser-Liggett C."/>
            <person name="Carlton J."/>
        </authorList>
    </citation>
    <scope>NUCLEOTIDE SEQUENCE</scope>
    <source>
        <strain evidence="1">G3</strain>
    </source>
</reference>
<dbReference type="RefSeq" id="XP_001580442.1">
    <property type="nucleotide sequence ID" value="XM_001580392.1"/>
</dbReference>
<dbReference type="InterPro" id="IPR016024">
    <property type="entry name" value="ARM-type_fold"/>
</dbReference>
<dbReference type="InParanoid" id="A2DJ69"/>
<proteinExistence type="predicted"/>
<evidence type="ECO:0000313" key="2">
    <source>
        <dbReference type="Proteomes" id="UP000001542"/>
    </source>
</evidence>
<dbReference type="SUPFAM" id="SSF48371">
    <property type="entry name" value="ARM repeat"/>
    <property type="match status" value="2"/>
</dbReference>
<dbReference type="EMBL" id="DS113207">
    <property type="protein sequence ID" value="EAY19456.1"/>
    <property type="molecule type" value="Genomic_DNA"/>
</dbReference>
<dbReference type="VEuPathDB" id="TrichDB:TVAGG3_0544280"/>
<organism evidence="1 2">
    <name type="scientific">Trichomonas vaginalis (strain ATCC PRA-98 / G3)</name>
    <dbReference type="NCBI Taxonomy" id="412133"/>
    <lineage>
        <taxon>Eukaryota</taxon>
        <taxon>Metamonada</taxon>
        <taxon>Parabasalia</taxon>
        <taxon>Trichomonadida</taxon>
        <taxon>Trichomonadidae</taxon>
        <taxon>Trichomonas</taxon>
    </lineage>
</organism>
<gene>
    <name evidence="1" type="ORF">TVAG_135870</name>
</gene>
<protein>
    <submittedName>
        <fullName evidence="1">Uncharacterized protein</fullName>
    </submittedName>
</protein>
<name>A2DJ69_TRIV3</name>
<dbReference type="Proteomes" id="UP000001542">
    <property type="component" value="Unassembled WGS sequence"/>
</dbReference>
<dbReference type="KEGG" id="tva:5464986"/>
<keyword evidence="2" id="KW-1185">Reference proteome</keyword>